<evidence type="ECO:0000256" key="1">
    <source>
        <dbReference type="SAM" id="Phobius"/>
    </source>
</evidence>
<keyword evidence="1" id="KW-0472">Membrane</keyword>
<dbReference type="EMBL" id="JARQZJ010000091">
    <property type="protein sequence ID" value="KAK9883524.1"/>
    <property type="molecule type" value="Genomic_DNA"/>
</dbReference>
<name>A0AAW1URR1_9CUCU</name>
<proteinExistence type="predicted"/>
<protein>
    <submittedName>
        <fullName evidence="2">Uncharacterized protein</fullName>
    </submittedName>
</protein>
<keyword evidence="1" id="KW-0812">Transmembrane</keyword>
<evidence type="ECO:0000313" key="3">
    <source>
        <dbReference type="Proteomes" id="UP001431783"/>
    </source>
</evidence>
<sequence>MTENNITETIPVPLHVDPPASFERFVLLLKVMIGVLLLSSVAFHSMHGKKDIEVAKHENEAEVPNATIQEADEDKVEQKEVITRFIPPHCPISYLSIILQELCDEFIFKATTCIPEDRENMDKHKVSMKLSPKNSTANPRDNIVGFLTAVLLMVSLVAAFIELYKAKKQAPLKSKAPLTRKCSLADLTVLKHYRKEKTRRDSVMDSPEDVKQAAYFRRPPPLQRSSSTPAESIVENLPYALFNRSLDSRKGSVVVDNQQFSSYATSEHISGRANLDGRRYSILDSRKASIVDGKLVDRYDSSGRRISVDITSSSERKHHSRLVHRF</sequence>
<keyword evidence="1" id="KW-1133">Transmembrane helix</keyword>
<dbReference type="Proteomes" id="UP001431783">
    <property type="component" value="Unassembled WGS sequence"/>
</dbReference>
<organism evidence="2 3">
    <name type="scientific">Henosepilachna vigintioctopunctata</name>
    <dbReference type="NCBI Taxonomy" id="420089"/>
    <lineage>
        <taxon>Eukaryota</taxon>
        <taxon>Metazoa</taxon>
        <taxon>Ecdysozoa</taxon>
        <taxon>Arthropoda</taxon>
        <taxon>Hexapoda</taxon>
        <taxon>Insecta</taxon>
        <taxon>Pterygota</taxon>
        <taxon>Neoptera</taxon>
        <taxon>Endopterygota</taxon>
        <taxon>Coleoptera</taxon>
        <taxon>Polyphaga</taxon>
        <taxon>Cucujiformia</taxon>
        <taxon>Coccinelloidea</taxon>
        <taxon>Coccinellidae</taxon>
        <taxon>Epilachninae</taxon>
        <taxon>Epilachnini</taxon>
        <taxon>Henosepilachna</taxon>
    </lineage>
</organism>
<evidence type="ECO:0000313" key="2">
    <source>
        <dbReference type="EMBL" id="KAK9883524.1"/>
    </source>
</evidence>
<gene>
    <name evidence="2" type="ORF">WA026_001700</name>
</gene>
<reference evidence="2 3" key="1">
    <citation type="submission" date="2023-03" db="EMBL/GenBank/DDBJ databases">
        <title>Genome insight into feeding habits of ladybird beetles.</title>
        <authorList>
            <person name="Li H.-S."/>
            <person name="Huang Y.-H."/>
            <person name="Pang H."/>
        </authorList>
    </citation>
    <scope>NUCLEOTIDE SEQUENCE [LARGE SCALE GENOMIC DNA]</scope>
    <source>
        <strain evidence="2">SYSU_2023b</strain>
        <tissue evidence="2">Whole body</tissue>
    </source>
</reference>
<feature type="transmembrane region" description="Helical" evidence="1">
    <location>
        <begin position="143"/>
        <end position="164"/>
    </location>
</feature>
<comment type="caution">
    <text evidence="2">The sequence shown here is derived from an EMBL/GenBank/DDBJ whole genome shotgun (WGS) entry which is preliminary data.</text>
</comment>
<feature type="transmembrane region" description="Helical" evidence="1">
    <location>
        <begin position="25"/>
        <end position="43"/>
    </location>
</feature>
<keyword evidence="3" id="KW-1185">Reference proteome</keyword>
<accession>A0AAW1URR1</accession>
<dbReference type="AlphaFoldDB" id="A0AAW1URR1"/>